<dbReference type="FunFam" id="1.25.40.10:FF:000090">
    <property type="entry name" value="Pentatricopeptide repeat-containing protein, chloroplastic"/>
    <property type="match status" value="1"/>
</dbReference>
<dbReference type="Proteomes" id="UP001417504">
    <property type="component" value="Unassembled WGS sequence"/>
</dbReference>
<evidence type="ECO:0000313" key="4">
    <source>
        <dbReference type="EMBL" id="KAK9144792.1"/>
    </source>
</evidence>
<dbReference type="GO" id="GO:0009451">
    <property type="term" value="P:RNA modification"/>
    <property type="evidence" value="ECO:0007669"/>
    <property type="project" value="InterPro"/>
</dbReference>
<dbReference type="FunFam" id="1.25.40.10:FF:000205">
    <property type="entry name" value="Pentatricopeptide repeat-containing protein, mitochondrial"/>
    <property type="match status" value="1"/>
</dbReference>
<comment type="similarity">
    <text evidence="2">Belongs to the PPR family. PCMP-E subfamily.</text>
</comment>
<dbReference type="InterPro" id="IPR046960">
    <property type="entry name" value="PPR_At4g14850-like_plant"/>
</dbReference>
<dbReference type="Pfam" id="PF01535">
    <property type="entry name" value="PPR"/>
    <property type="match status" value="2"/>
</dbReference>
<dbReference type="AlphaFoldDB" id="A0AAP0K2U4"/>
<protein>
    <recommendedName>
        <fullName evidence="6">Pentatricopeptide repeat-containing protein</fullName>
    </recommendedName>
</protein>
<reference evidence="4 5" key="1">
    <citation type="submission" date="2024-01" db="EMBL/GenBank/DDBJ databases">
        <title>Genome assemblies of Stephania.</title>
        <authorList>
            <person name="Yang L."/>
        </authorList>
    </citation>
    <scope>NUCLEOTIDE SEQUENCE [LARGE SCALE GENOMIC DNA]</scope>
    <source>
        <strain evidence="4">QJT</strain>
        <tissue evidence="4">Leaf</tissue>
    </source>
</reference>
<dbReference type="GO" id="GO:0003729">
    <property type="term" value="F:mRNA binding"/>
    <property type="evidence" value="ECO:0007669"/>
    <property type="project" value="UniProtKB-ARBA"/>
</dbReference>
<feature type="repeat" description="PPR" evidence="3">
    <location>
        <begin position="480"/>
        <end position="514"/>
    </location>
</feature>
<proteinExistence type="inferred from homology"/>
<dbReference type="SUPFAM" id="SSF48452">
    <property type="entry name" value="TPR-like"/>
    <property type="match status" value="1"/>
</dbReference>
<comment type="caution">
    <text evidence="4">The sequence shown here is derived from an EMBL/GenBank/DDBJ whole genome shotgun (WGS) entry which is preliminary data.</text>
</comment>
<dbReference type="GO" id="GO:0005739">
    <property type="term" value="C:mitochondrion"/>
    <property type="evidence" value="ECO:0007669"/>
    <property type="project" value="UniProtKB-ARBA"/>
</dbReference>
<dbReference type="InterPro" id="IPR011990">
    <property type="entry name" value="TPR-like_helical_dom_sf"/>
</dbReference>
<name>A0AAP0K2U4_9MAGN</name>
<dbReference type="PROSITE" id="PS51375">
    <property type="entry name" value="PPR"/>
    <property type="match status" value="5"/>
</dbReference>
<dbReference type="Pfam" id="PF20431">
    <property type="entry name" value="E_motif"/>
    <property type="match status" value="1"/>
</dbReference>
<feature type="repeat" description="PPR" evidence="3">
    <location>
        <begin position="581"/>
        <end position="615"/>
    </location>
</feature>
<accession>A0AAP0K2U4</accession>
<dbReference type="EMBL" id="JBBNAE010000002">
    <property type="protein sequence ID" value="KAK9144792.1"/>
    <property type="molecule type" value="Genomic_DNA"/>
</dbReference>
<feature type="repeat" description="PPR" evidence="3">
    <location>
        <begin position="278"/>
        <end position="312"/>
    </location>
</feature>
<organism evidence="4 5">
    <name type="scientific">Stephania japonica</name>
    <dbReference type="NCBI Taxonomy" id="461633"/>
    <lineage>
        <taxon>Eukaryota</taxon>
        <taxon>Viridiplantae</taxon>
        <taxon>Streptophyta</taxon>
        <taxon>Embryophyta</taxon>
        <taxon>Tracheophyta</taxon>
        <taxon>Spermatophyta</taxon>
        <taxon>Magnoliopsida</taxon>
        <taxon>Ranunculales</taxon>
        <taxon>Menispermaceae</taxon>
        <taxon>Menispermoideae</taxon>
        <taxon>Cissampelideae</taxon>
        <taxon>Stephania</taxon>
    </lineage>
</organism>
<feature type="repeat" description="PPR" evidence="3">
    <location>
        <begin position="72"/>
        <end position="106"/>
    </location>
</feature>
<gene>
    <name evidence="4" type="ORF">Sjap_004695</name>
</gene>
<evidence type="ECO:0000256" key="1">
    <source>
        <dbReference type="ARBA" id="ARBA00022737"/>
    </source>
</evidence>
<evidence type="ECO:0000256" key="3">
    <source>
        <dbReference type="PROSITE-ProRule" id="PRU00708"/>
    </source>
</evidence>
<feature type="repeat" description="PPR" evidence="3">
    <location>
        <begin position="173"/>
        <end position="207"/>
    </location>
</feature>
<keyword evidence="5" id="KW-1185">Reference proteome</keyword>
<dbReference type="InterPro" id="IPR002885">
    <property type="entry name" value="PPR_rpt"/>
</dbReference>
<evidence type="ECO:0000313" key="5">
    <source>
        <dbReference type="Proteomes" id="UP001417504"/>
    </source>
</evidence>
<keyword evidence="1" id="KW-0677">Repeat</keyword>
<dbReference type="NCBIfam" id="TIGR00756">
    <property type="entry name" value="PPR"/>
    <property type="match status" value="5"/>
</dbReference>
<dbReference type="PANTHER" id="PTHR47926">
    <property type="entry name" value="PENTATRICOPEPTIDE REPEAT-CONTAINING PROTEIN"/>
    <property type="match status" value="1"/>
</dbReference>
<dbReference type="Gene3D" id="1.25.40.10">
    <property type="entry name" value="Tetratricopeptide repeat domain"/>
    <property type="match status" value="6"/>
</dbReference>
<dbReference type="Pfam" id="PF13041">
    <property type="entry name" value="PPR_2"/>
    <property type="match status" value="5"/>
</dbReference>
<dbReference type="InterPro" id="IPR046848">
    <property type="entry name" value="E_motif"/>
</dbReference>
<sequence>MGIPDCLRNQGSKLAQLVSIKNLTTSLEEPKKTNFFRSLSSSLYFDEFSSVKPPPIESNGYPENTAMIAQNNVISWTSLISRTAEMGSNDRALAYFSQMRRAGIEPNERTFSISLGICGKSQRLDVGMSLHCLVLKCGLFRQPFVGSGLLTLYAKFDHVEEARRVFDEMLERDSVAWNSMISAYSQYGLYQEAIDLFCLLFSRDIDWRMLVNNFTFATMFKACAGVGRSKIGKSVHGGVIKFGFDSDVFVAGSAVDMYSKCGCLDKARRVFDRMDERDLVAWNSMITGYAQNLFSWEVIELFRQMQYEGFSPNETTFSCVLKASTLISDSSVGRCFHAKALNCGASSDVFVGTSLVDMYSKHLRMEDAERAFHEMAMKNLVSVNALITGYSLTGGLKQSLITYTNLLADGLRPDYFTLTGLFSSLTVIGTLQEGLQIHAHSIKLGLDSNVTAGNSLVNFYAKCGLMESATQAFYSVKKPNSVSWAGIISGFAQNGEDEKALEYFCEMCKLSEKPDEFSFTSVLKALASSAFMDQGRHVHALAIKMGLELTVFVGTALLDMYSKCGIVEDSYKVFRNMSEKNVVSWNSMITGYAQNGFTSESLALFEEMVESDMIPTSITFTGLLLACSHEGLVEEGKRYYNSMVSDYRIPPSIEHCTCMVNLLGRGGHLEEAEKFILNSSFFSEVGLWRSLLAACGVHKKTDVAVRVAEQCLRLEPHDSSTYVILSNIYASKHFWDDVTRIRDLMKDMGIEKEPGCSWVEVRNEASPSGLEGKSVSVG</sequence>
<evidence type="ECO:0000256" key="2">
    <source>
        <dbReference type="ARBA" id="ARBA00061659"/>
    </source>
</evidence>
<dbReference type="PANTHER" id="PTHR47926:SF533">
    <property type="entry name" value="DYW DOMAIN-CONTAINING PROTEIN"/>
    <property type="match status" value="1"/>
</dbReference>
<evidence type="ECO:0008006" key="6">
    <source>
        <dbReference type="Google" id="ProtNLM"/>
    </source>
</evidence>
<dbReference type="FunFam" id="1.25.40.10:FF:000073">
    <property type="entry name" value="Pentatricopeptide repeat-containing protein chloroplastic"/>
    <property type="match status" value="2"/>
</dbReference>